<keyword evidence="2" id="KW-1185">Reference proteome</keyword>
<dbReference type="AlphaFoldDB" id="A0A913YPP5"/>
<dbReference type="OrthoDB" id="6021907at2759"/>
<reference evidence="1" key="1">
    <citation type="submission" date="2022-11" db="UniProtKB">
        <authorList>
            <consortium name="EnsemblMetazoa"/>
        </authorList>
    </citation>
    <scope>IDENTIFICATION</scope>
</reference>
<dbReference type="EnsemblMetazoa" id="XM_028660345.1">
    <property type="protein sequence ID" value="XP_028516146.1"/>
    <property type="gene ID" value="LOC114574312"/>
</dbReference>
<protein>
    <submittedName>
        <fullName evidence="1">Uncharacterized protein</fullName>
    </submittedName>
</protein>
<sequence>MRLINPLLAVSSYVTWMTQTLFWSLVQFNVFSFFSRKSQVFAADASTDKNYCTASINYYKANVMNNPYTKKSVCKDDCLGDFYVAPVFKSNLRLVIQKKCGCEAKKQTEWNKKLEVESSFITPTSHYRKLPQLKCYAYSDEESKECGSGCSLSPIKLLIIGLTLVYSLLAH</sequence>
<dbReference type="RefSeq" id="XP_028516146.1">
    <property type="nucleotide sequence ID" value="XM_028660345.1"/>
</dbReference>
<evidence type="ECO:0000313" key="2">
    <source>
        <dbReference type="Proteomes" id="UP000887567"/>
    </source>
</evidence>
<name>A0A913YPP5_EXADI</name>
<evidence type="ECO:0000313" key="1">
    <source>
        <dbReference type="EnsemblMetazoa" id="XP_028516146.1"/>
    </source>
</evidence>
<organism evidence="1 2">
    <name type="scientific">Exaiptasia diaphana</name>
    <name type="common">Tropical sea anemone</name>
    <name type="synonym">Aiptasia pulchella</name>
    <dbReference type="NCBI Taxonomy" id="2652724"/>
    <lineage>
        <taxon>Eukaryota</taxon>
        <taxon>Metazoa</taxon>
        <taxon>Cnidaria</taxon>
        <taxon>Anthozoa</taxon>
        <taxon>Hexacorallia</taxon>
        <taxon>Actiniaria</taxon>
        <taxon>Aiptasiidae</taxon>
        <taxon>Exaiptasia</taxon>
    </lineage>
</organism>
<proteinExistence type="predicted"/>
<dbReference type="GeneID" id="114574312"/>
<accession>A0A913YPP5</accession>
<dbReference type="KEGG" id="epa:114574312"/>
<dbReference type="Proteomes" id="UP000887567">
    <property type="component" value="Unplaced"/>
</dbReference>